<proteinExistence type="predicted"/>
<dbReference type="InterPro" id="IPR050553">
    <property type="entry name" value="Thioredoxin_ResA/DsbE_sf"/>
</dbReference>
<dbReference type="Gene3D" id="3.40.30.10">
    <property type="entry name" value="Glutaredoxin"/>
    <property type="match status" value="1"/>
</dbReference>
<dbReference type="RefSeq" id="WP_269442093.1">
    <property type="nucleotide sequence ID" value="NZ_CP097463.1"/>
</dbReference>
<evidence type="ECO:0000256" key="3">
    <source>
        <dbReference type="ARBA" id="ARBA00022968"/>
    </source>
</evidence>
<evidence type="ECO:0000313" key="8">
    <source>
        <dbReference type="EMBL" id="WAX55575.1"/>
    </source>
</evidence>
<dbReference type="PROSITE" id="PS51257">
    <property type="entry name" value="PROKAR_LIPOPROTEIN"/>
    <property type="match status" value="1"/>
</dbReference>
<evidence type="ECO:0000256" key="6">
    <source>
        <dbReference type="SAM" id="SignalP"/>
    </source>
</evidence>
<evidence type="ECO:0000256" key="2">
    <source>
        <dbReference type="ARBA" id="ARBA00022748"/>
    </source>
</evidence>
<protein>
    <submittedName>
        <fullName evidence="8">TlpA family protein disulfide reductase</fullName>
    </submittedName>
</protein>
<evidence type="ECO:0000313" key="9">
    <source>
        <dbReference type="Proteomes" id="UP001164693"/>
    </source>
</evidence>
<evidence type="ECO:0000256" key="1">
    <source>
        <dbReference type="ARBA" id="ARBA00004196"/>
    </source>
</evidence>
<evidence type="ECO:0000256" key="4">
    <source>
        <dbReference type="ARBA" id="ARBA00023157"/>
    </source>
</evidence>
<dbReference type="CDD" id="cd02966">
    <property type="entry name" value="TlpA_like_family"/>
    <property type="match status" value="1"/>
</dbReference>
<gene>
    <name evidence="8" type="ORF">M6B22_13610</name>
</gene>
<keyword evidence="2" id="KW-0201">Cytochrome c-type biogenesis</keyword>
<dbReference type="SUPFAM" id="SSF52833">
    <property type="entry name" value="Thioredoxin-like"/>
    <property type="match status" value="1"/>
</dbReference>
<evidence type="ECO:0000259" key="7">
    <source>
        <dbReference type="PROSITE" id="PS51352"/>
    </source>
</evidence>
<dbReference type="PROSITE" id="PS00194">
    <property type="entry name" value="THIOREDOXIN_1"/>
    <property type="match status" value="1"/>
</dbReference>
<dbReference type="InterPro" id="IPR017937">
    <property type="entry name" value="Thioredoxin_CS"/>
</dbReference>
<keyword evidence="6" id="KW-0732">Signal</keyword>
<dbReference type="EMBL" id="CP097463">
    <property type="protein sequence ID" value="WAX55575.1"/>
    <property type="molecule type" value="Genomic_DNA"/>
</dbReference>
<dbReference type="PANTHER" id="PTHR42852:SF6">
    <property type="entry name" value="THIOL:DISULFIDE INTERCHANGE PROTEIN DSBE"/>
    <property type="match status" value="1"/>
</dbReference>
<dbReference type="PANTHER" id="PTHR42852">
    <property type="entry name" value="THIOL:DISULFIDE INTERCHANGE PROTEIN DSBE"/>
    <property type="match status" value="1"/>
</dbReference>
<dbReference type="InterPro" id="IPR013766">
    <property type="entry name" value="Thioredoxin_domain"/>
</dbReference>
<keyword evidence="3" id="KW-0735">Signal-anchor</keyword>
<keyword evidence="3" id="KW-0812">Transmembrane</keyword>
<reference evidence="8" key="1">
    <citation type="submission" date="2022-05" db="EMBL/GenBank/DDBJ databases">
        <title>Jatrophihabitans sp. SB3-54 whole genome sequence.</title>
        <authorList>
            <person name="Suh M.K."/>
            <person name="Eom M.K."/>
            <person name="Kim J.S."/>
            <person name="Kim H.S."/>
            <person name="Do H.E."/>
            <person name="Shin Y.K."/>
            <person name="Lee J.-S."/>
        </authorList>
    </citation>
    <scope>NUCLEOTIDE SEQUENCE</scope>
    <source>
        <strain evidence="8">SB3-54</strain>
    </source>
</reference>
<dbReference type="InterPro" id="IPR036249">
    <property type="entry name" value="Thioredoxin-like_sf"/>
</dbReference>
<keyword evidence="9" id="KW-1185">Reference proteome</keyword>
<name>A0ABY7JV59_9ACTN</name>
<feature type="signal peptide" evidence="6">
    <location>
        <begin position="1"/>
        <end position="18"/>
    </location>
</feature>
<dbReference type="PROSITE" id="PS51352">
    <property type="entry name" value="THIOREDOXIN_2"/>
    <property type="match status" value="1"/>
</dbReference>
<accession>A0ABY7JV59</accession>
<feature type="domain" description="Thioredoxin" evidence="7">
    <location>
        <begin position="48"/>
        <end position="189"/>
    </location>
</feature>
<comment type="subcellular location">
    <subcellularLocation>
        <location evidence="1">Cell envelope</location>
    </subcellularLocation>
</comment>
<dbReference type="InterPro" id="IPR000866">
    <property type="entry name" value="AhpC/TSA"/>
</dbReference>
<organism evidence="8 9">
    <name type="scientific">Jatrophihabitans cynanchi</name>
    <dbReference type="NCBI Taxonomy" id="2944128"/>
    <lineage>
        <taxon>Bacteria</taxon>
        <taxon>Bacillati</taxon>
        <taxon>Actinomycetota</taxon>
        <taxon>Actinomycetes</taxon>
        <taxon>Jatrophihabitantales</taxon>
        <taxon>Jatrophihabitantaceae</taxon>
        <taxon>Jatrophihabitans</taxon>
    </lineage>
</organism>
<keyword evidence="5" id="KW-0676">Redox-active center</keyword>
<evidence type="ECO:0000256" key="5">
    <source>
        <dbReference type="ARBA" id="ARBA00023284"/>
    </source>
</evidence>
<feature type="chain" id="PRO_5046762152" evidence="6">
    <location>
        <begin position="19"/>
        <end position="191"/>
    </location>
</feature>
<dbReference type="Proteomes" id="UP001164693">
    <property type="component" value="Chromosome"/>
</dbReference>
<dbReference type="Pfam" id="PF00578">
    <property type="entry name" value="AhpC-TSA"/>
    <property type="match status" value="1"/>
</dbReference>
<sequence length="191" mass="20601">MNRRLLPVLVLAAALALAGCTGKDAVDQTAGGQFRFVSGTQLGKTYAPGDRKKPGDFTVDKLDGGTMTLSQTAGKVVVLNFWATWCGPCTTETPQFDNVYRQYKGKGVAFVGIDTKDTRSKAQAFVQDNDISYPMVFDEQGEVAVRLGKIPALGLPFTVLLDKKGRVAAVYLKQLAPKDLEPVLDKLLAES</sequence>
<keyword evidence="4" id="KW-1015">Disulfide bond</keyword>